<dbReference type="EMBL" id="FNHH01000019">
    <property type="protein sequence ID" value="SDM67482.1"/>
    <property type="molecule type" value="Genomic_DNA"/>
</dbReference>
<organism evidence="1 2">
    <name type="scientific">Daejeonella rubra</name>
    <dbReference type="NCBI Taxonomy" id="990371"/>
    <lineage>
        <taxon>Bacteria</taxon>
        <taxon>Pseudomonadati</taxon>
        <taxon>Bacteroidota</taxon>
        <taxon>Sphingobacteriia</taxon>
        <taxon>Sphingobacteriales</taxon>
        <taxon>Sphingobacteriaceae</taxon>
        <taxon>Daejeonella</taxon>
    </lineage>
</organism>
<evidence type="ECO:0000313" key="1">
    <source>
        <dbReference type="EMBL" id="SDM67482.1"/>
    </source>
</evidence>
<name>A0A1G9V5L6_9SPHI</name>
<gene>
    <name evidence="1" type="ORF">SAMN05421813_11937</name>
</gene>
<dbReference type="Pfam" id="PF10677">
    <property type="entry name" value="DUF2490"/>
    <property type="match status" value="1"/>
</dbReference>
<protein>
    <recommendedName>
        <fullName evidence="3">DUF2490 domain-containing protein</fullName>
    </recommendedName>
</protein>
<evidence type="ECO:0008006" key="3">
    <source>
        <dbReference type="Google" id="ProtNLM"/>
    </source>
</evidence>
<accession>A0A1G9V5L6</accession>
<proteinExistence type="predicted"/>
<dbReference type="STRING" id="990371.SAMN05421813_11937"/>
<dbReference type="AlphaFoldDB" id="A0A1G9V5L6"/>
<keyword evidence="2" id="KW-1185">Reference proteome</keyword>
<dbReference type="Proteomes" id="UP000199226">
    <property type="component" value="Unassembled WGS sequence"/>
</dbReference>
<reference evidence="2" key="1">
    <citation type="submission" date="2016-10" db="EMBL/GenBank/DDBJ databases">
        <authorList>
            <person name="Varghese N."/>
            <person name="Submissions S."/>
        </authorList>
    </citation>
    <scope>NUCLEOTIDE SEQUENCE [LARGE SCALE GENOMIC DNA]</scope>
    <source>
        <strain evidence="2">DSM 24536</strain>
    </source>
</reference>
<evidence type="ECO:0000313" key="2">
    <source>
        <dbReference type="Proteomes" id="UP000199226"/>
    </source>
</evidence>
<sequence length="240" mass="28109">MLFAFSSFGQTLKKNFIKQSLSTAAYSANFEFSPKWSLSAEIQERIFLEPVRQSQIFLKSQVNFSLLKDLSLGNGFAYYLNSPGDQEFASSFKVPEIRLNHELAYRHQLKHLNIGHRYRMEERFIRKRLDDSLIHGYRFIERLSYMVSLECNLIRSKNKVHDLNLKVSDGIYINSNGGIIYNTFDQNRFYAGLNYQLIRNLSVELGYINLFQQRSSGEEYLNRNIASLAINHRIKMHARN</sequence>
<dbReference type="InterPro" id="IPR019619">
    <property type="entry name" value="DUF2490"/>
</dbReference>